<dbReference type="PANTHER" id="PTHR42760">
    <property type="entry name" value="SHORT-CHAIN DEHYDROGENASES/REDUCTASES FAMILY MEMBER"/>
    <property type="match status" value="1"/>
</dbReference>
<dbReference type="AlphaFoldDB" id="A0A2R6C3Q3"/>
<dbReference type="InterPro" id="IPR002347">
    <property type="entry name" value="SDR_fam"/>
</dbReference>
<evidence type="ECO:0000313" key="3">
    <source>
        <dbReference type="EMBL" id="PSO05499.1"/>
    </source>
</evidence>
<organism evidence="3 4">
    <name type="scientific">Candidatus Marsarchaeota G2 archaeon ECH_B_SAG-G16</name>
    <dbReference type="NCBI Taxonomy" id="1978167"/>
    <lineage>
        <taxon>Archaea</taxon>
        <taxon>Candidatus Marsarchaeota</taxon>
        <taxon>Candidatus Marsarchaeota group 2</taxon>
    </lineage>
</organism>
<comment type="similarity">
    <text evidence="1">Belongs to the short-chain dehydrogenases/reductases (SDR) family.</text>
</comment>
<proteinExistence type="inferred from homology"/>
<dbReference type="PROSITE" id="PS00061">
    <property type="entry name" value="ADH_SHORT"/>
    <property type="match status" value="1"/>
</dbReference>
<dbReference type="PRINTS" id="PR00080">
    <property type="entry name" value="SDRFAMILY"/>
</dbReference>
<dbReference type="InterPro" id="IPR036291">
    <property type="entry name" value="NAD(P)-bd_dom_sf"/>
</dbReference>
<protein>
    <submittedName>
        <fullName evidence="3">3-oxoacyl-ACP reductase</fullName>
    </submittedName>
</protein>
<dbReference type="EMBL" id="NEXO01000028">
    <property type="protein sequence ID" value="PSO05499.1"/>
    <property type="molecule type" value="Genomic_DNA"/>
</dbReference>
<evidence type="ECO:0000256" key="2">
    <source>
        <dbReference type="ARBA" id="ARBA00023002"/>
    </source>
</evidence>
<dbReference type="GO" id="GO:0048038">
    <property type="term" value="F:quinone binding"/>
    <property type="evidence" value="ECO:0007669"/>
    <property type="project" value="TreeGrafter"/>
</dbReference>
<dbReference type="Pfam" id="PF13561">
    <property type="entry name" value="adh_short_C2"/>
    <property type="match status" value="1"/>
</dbReference>
<evidence type="ECO:0000313" key="4">
    <source>
        <dbReference type="Proteomes" id="UP000241886"/>
    </source>
</evidence>
<sequence length="281" mass="30941">MSWGQAPGSPRVEGEIEWIRKPTPPGKRLQGEFALVTGASRGFGREIALALAEEGANVAVNYNKSKEAAEEVVNLIKKKGVDSFAVQADIRKFDDVKRMADEVWLRWGRCDILVNNAGETASTQMSWRELSEEVIDETLALDVKGTLFCLHEFGRRMLDEQKSGTIVNVASNVIVTGSPRSPIYAAAKYGVIGLTKSYALALAPYVRVNAVAPGYMDTPSLRARKDWTEERRKWIVQHTPLRSIGKPENIARIVVFLASQDSFHMTGNTIICDGGFSMPAA</sequence>
<dbReference type="InterPro" id="IPR020904">
    <property type="entry name" value="Sc_DH/Rdtase_CS"/>
</dbReference>
<reference evidence="3 4" key="1">
    <citation type="submission" date="2017-04" db="EMBL/GenBank/DDBJ databases">
        <title>Novel microbial lineages endemic to geothermal iron-oxide mats fill important gaps in the evolutionary history of Archaea.</title>
        <authorList>
            <person name="Jay Z.J."/>
            <person name="Beam J.P."/>
            <person name="Dlakic M."/>
            <person name="Rusch D.B."/>
            <person name="Kozubal M.A."/>
            <person name="Inskeep W.P."/>
        </authorList>
    </citation>
    <scope>NUCLEOTIDE SEQUENCE [LARGE SCALE GENOMIC DNA]</scope>
    <source>
        <strain evidence="3">ECH_B_SAG-G16</strain>
    </source>
</reference>
<keyword evidence="2" id="KW-0560">Oxidoreductase</keyword>
<dbReference type="GO" id="GO:0016616">
    <property type="term" value="F:oxidoreductase activity, acting on the CH-OH group of donors, NAD or NADP as acceptor"/>
    <property type="evidence" value="ECO:0007669"/>
    <property type="project" value="TreeGrafter"/>
</dbReference>
<dbReference type="PANTHER" id="PTHR42760:SF133">
    <property type="entry name" value="3-OXOACYL-[ACYL-CARRIER-PROTEIN] REDUCTASE"/>
    <property type="match status" value="1"/>
</dbReference>
<dbReference type="PRINTS" id="PR00081">
    <property type="entry name" value="GDHRDH"/>
</dbReference>
<dbReference type="CDD" id="cd05233">
    <property type="entry name" value="SDR_c"/>
    <property type="match status" value="1"/>
</dbReference>
<gene>
    <name evidence="3" type="ORF">B9Q13_01755</name>
</gene>
<evidence type="ECO:0000256" key="1">
    <source>
        <dbReference type="ARBA" id="ARBA00006484"/>
    </source>
</evidence>
<comment type="caution">
    <text evidence="3">The sequence shown here is derived from an EMBL/GenBank/DDBJ whole genome shotgun (WGS) entry which is preliminary data.</text>
</comment>
<name>A0A2R6C3Q3_9ARCH</name>
<dbReference type="Proteomes" id="UP000241886">
    <property type="component" value="Unassembled WGS sequence"/>
</dbReference>
<dbReference type="Gene3D" id="3.40.50.720">
    <property type="entry name" value="NAD(P)-binding Rossmann-like Domain"/>
    <property type="match status" value="1"/>
</dbReference>
<dbReference type="GO" id="GO:0006633">
    <property type="term" value="P:fatty acid biosynthetic process"/>
    <property type="evidence" value="ECO:0007669"/>
    <property type="project" value="TreeGrafter"/>
</dbReference>
<dbReference type="SUPFAM" id="SSF51735">
    <property type="entry name" value="NAD(P)-binding Rossmann-fold domains"/>
    <property type="match status" value="1"/>
</dbReference>
<accession>A0A2R6C3Q3</accession>
<dbReference type="FunFam" id="3.40.50.720:FF:000084">
    <property type="entry name" value="Short-chain dehydrogenase reductase"/>
    <property type="match status" value="1"/>
</dbReference>